<dbReference type="Proteomes" id="UP000468717">
    <property type="component" value="Unassembled WGS sequence"/>
</dbReference>
<dbReference type="InterPro" id="IPR012338">
    <property type="entry name" value="Beta-lactam/transpept-like"/>
</dbReference>
<proteinExistence type="predicted"/>
<dbReference type="InterPro" id="IPR001466">
    <property type="entry name" value="Beta-lactam-related"/>
</dbReference>
<sequence>MRITERENHLAALAQAGVQNGIFPGAAWAFGTVGHDMHDGVAGAAGRLTPEPASAAMQVDTLFDIASLTKVVSVWPLVGWLLKRRRLRLDDRLADLLPGTVGYALAPITVFQLLTHTAGLPLRARLRASYGEVYDDIVRGVLREPLEGMPGQAVEYTDRAALILGFVIERLLGMPLDQALDEHVLRPLGMAATGFGPLPAALGALVAPTEYCEQAGAHLSGVVHDFSTRLLGGVCGISGLFSNVPDLQRFLGAMLAPQAGRHGEVFDAGWVRDSLTVQTGALTPSRGLFWHPAAGTLAQDDVWCHLGFTGTAMWLSPRRGRYAVLLTNKLYYTRDSARVNALRSDFMRSAFDL</sequence>
<dbReference type="InterPro" id="IPR050789">
    <property type="entry name" value="Diverse_Enzym_Activities"/>
</dbReference>
<evidence type="ECO:0000259" key="2">
    <source>
        <dbReference type="Pfam" id="PF00144"/>
    </source>
</evidence>
<dbReference type="SUPFAM" id="SSF56601">
    <property type="entry name" value="beta-lactamase/transpeptidase-like"/>
    <property type="match status" value="1"/>
</dbReference>
<dbReference type="PANTHER" id="PTHR43283">
    <property type="entry name" value="BETA-LACTAMASE-RELATED"/>
    <property type="match status" value="1"/>
</dbReference>
<keyword evidence="1 3" id="KW-0378">Hydrolase</keyword>
<feature type="domain" description="Beta-lactamase-related" evidence="2">
    <location>
        <begin position="11"/>
        <end position="342"/>
    </location>
</feature>
<reference evidence="3 4" key="1">
    <citation type="submission" date="2019-10" db="EMBL/GenBank/DDBJ databases">
        <title>Three novel species isolated from a subtropical stream in China.</title>
        <authorList>
            <person name="Lu H."/>
        </authorList>
    </citation>
    <scope>NUCLEOTIDE SEQUENCE [LARGE SCALE GENOMIC DNA]</scope>
    <source>
        <strain evidence="3 4">FT13W</strain>
    </source>
</reference>
<evidence type="ECO:0000313" key="3">
    <source>
        <dbReference type="EMBL" id="KAB8057806.1"/>
    </source>
</evidence>
<comment type="caution">
    <text evidence="3">The sequence shown here is derived from an EMBL/GenBank/DDBJ whole genome shotgun (WGS) entry which is preliminary data.</text>
</comment>
<evidence type="ECO:0000256" key="1">
    <source>
        <dbReference type="ARBA" id="ARBA00022801"/>
    </source>
</evidence>
<organism evidence="3 4">
    <name type="scientific">Janthinobacterium violaceinigrum</name>
    <dbReference type="NCBI Taxonomy" id="2654252"/>
    <lineage>
        <taxon>Bacteria</taxon>
        <taxon>Pseudomonadati</taxon>
        <taxon>Pseudomonadota</taxon>
        <taxon>Betaproteobacteria</taxon>
        <taxon>Burkholderiales</taxon>
        <taxon>Oxalobacteraceae</taxon>
        <taxon>Janthinobacterium</taxon>
    </lineage>
</organism>
<dbReference type="GO" id="GO:0016787">
    <property type="term" value="F:hydrolase activity"/>
    <property type="evidence" value="ECO:0007669"/>
    <property type="project" value="UniProtKB-KW"/>
</dbReference>
<keyword evidence="4" id="KW-1185">Reference proteome</keyword>
<dbReference type="EMBL" id="WFLI01000076">
    <property type="protein sequence ID" value="KAB8057806.1"/>
    <property type="molecule type" value="Genomic_DNA"/>
</dbReference>
<dbReference type="Gene3D" id="3.40.710.10">
    <property type="entry name" value="DD-peptidase/beta-lactamase superfamily"/>
    <property type="match status" value="1"/>
</dbReference>
<gene>
    <name evidence="3" type="ORF">GCN75_28550</name>
</gene>
<dbReference type="AlphaFoldDB" id="A0A6I1HMD2"/>
<evidence type="ECO:0000313" key="4">
    <source>
        <dbReference type="Proteomes" id="UP000468717"/>
    </source>
</evidence>
<protein>
    <submittedName>
        <fullName evidence="3">Serine hydrolase</fullName>
    </submittedName>
</protein>
<dbReference type="PANTHER" id="PTHR43283:SF11">
    <property type="entry name" value="BETA-LACTAMASE-RELATED DOMAIN-CONTAINING PROTEIN"/>
    <property type="match status" value="1"/>
</dbReference>
<name>A0A6I1HMD2_9BURK</name>
<dbReference type="RefSeq" id="WP_152285349.1">
    <property type="nucleotide sequence ID" value="NZ_WFLI01000076.1"/>
</dbReference>
<accession>A0A6I1HMD2</accession>
<dbReference type="Pfam" id="PF00144">
    <property type="entry name" value="Beta-lactamase"/>
    <property type="match status" value="1"/>
</dbReference>